<dbReference type="Proteomes" id="UP000244336">
    <property type="component" value="Chromosome 5"/>
</dbReference>
<evidence type="ECO:0000313" key="2">
    <source>
        <dbReference type="Proteomes" id="UP000244336"/>
    </source>
</evidence>
<reference evidence="1 2" key="1">
    <citation type="submission" date="2018-04" db="EMBL/GenBank/DDBJ databases">
        <title>WGS assembly of Panicum hallii var. hallii HAL2.</title>
        <authorList>
            <person name="Lovell J."/>
            <person name="Jenkins J."/>
            <person name="Lowry D."/>
            <person name="Mamidi S."/>
            <person name="Sreedasyam A."/>
            <person name="Weng X."/>
            <person name="Barry K."/>
            <person name="Bonette J."/>
            <person name="Campitelli B."/>
            <person name="Daum C."/>
            <person name="Gordon S."/>
            <person name="Gould B."/>
            <person name="Lipzen A."/>
            <person name="MacQueen A."/>
            <person name="Palacio-Mejia J."/>
            <person name="Plott C."/>
            <person name="Shakirov E."/>
            <person name="Shu S."/>
            <person name="Yoshinaga Y."/>
            <person name="Zane M."/>
            <person name="Rokhsar D."/>
            <person name="Grimwood J."/>
            <person name="Schmutz J."/>
            <person name="Juenger T."/>
        </authorList>
    </citation>
    <scope>NUCLEOTIDE SEQUENCE [LARGE SCALE GENOMIC DNA]</scope>
    <source>
        <strain evidence="2">cv. HAL2</strain>
    </source>
</reference>
<sequence length="59" mass="6480">MPATSTPTKQSEAHGFKSNQHFFSTVTGEKKKKPSLCYAILFHSTTLYISQSEALLTGC</sequence>
<evidence type="ECO:0000313" key="1">
    <source>
        <dbReference type="EMBL" id="PUZ55432.1"/>
    </source>
</evidence>
<dbReference type="AlphaFoldDB" id="A0A2T7DIM6"/>
<proteinExistence type="predicted"/>
<accession>A0A2T7DIM6</accession>
<gene>
    <name evidence="1" type="ORF">GQ55_5G211400</name>
</gene>
<dbReference type="EMBL" id="CM009753">
    <property type="protein sequence ID" value="PUZ55432.1"/>
    <property type="molecule type" value="Genomic_DNA"/>
</dbReference>
<protein>
    <submittedName>
        <fullName evidence="1">Uncharacterized protein</fullName>
    </submittedName>
</protein>
<name>A0A2T7DIM6_9POAL</name>
<organism evidence="1 2">
    <name type="scientific">Panicum hallii var. hallii</name>
    <dbReference type="NCBI Taxonomy" id="1504633"/>
    <lineage>
        <taxon>Eukaryota</taxon>
        <taxon>Viridiplantae</taxon>
        <taxon>Streptophyta</taxon>
        <taxon>Embryophyta</taxon>
        <taxon>Tracheophyta</taxon>
        <taxon>Spermatophyta</taxon>
        <taxon>Magnoliopsida</taxon>
        <taxon>Liliopsida</taxon>
        <taxon>Poales</taxon>
        <taxon>Poaceae</taxon>
        <taxon>PACMAD clade</taxon>
        <taxon>Panicoideae</taxon>
        <taxon>Panicodae</taxon>
        <taxon>Paniceae</taxon>
        <taxon>Panicinae</taxon>
        <taxon>Panicum</taxon>
        <taxon>Panicum sect. Panicum</taxon>
    </lineage>
</organism>
<dbReference type="Gramene" id="PUZ55432">
    <property type="protein sequence ID" value="PUZ55432"/>
    <property type="gene ID" value="GQ55_5G211400"/>
</dbReference>
<keyword evidence="2" id="KW-1185">Reference proteome</keyword>